<comment type="caution">
    <text evidence="5">The sequence shown here is derived from an EMBL/GenBank/DDBJ whole genome shotgun (WGS) entry which is preliminary data.</text>
</comment>
<organism evidence="5 6">
    <name type="scientific">Egicoccus halophilus</name>
    <dbReference type="NCBI Taxonomy" id="1670830"/>
    <lineage>
        <taxon>Bacteria</taxon>
        <taxon>Bacillati</taxon>
        <taxon>Actinomycetota</taxon>
        <taxon>Nitriliruptoria</taxon>
        <taxon>Egicoccales</taxon>
        <taxon>Egicoccaceae</taxon>
        <taxon>Egicoccus</taxon>
    </lineage>
</organism>
<dbReference type="Pfam" id="PF13439">
    <property type="entry name" value="Glyco_transf_4"/>
    <property type="match status" value="1"/>
</dbReference>
<dbReference type="OrthoDB" id="3646807at2"/>
<keyword evidence="1" id="KW-0328">Glycosyltransferase</keyword>
<reference evidence="5" key="1">
    <citation type="journal article" date="2014" name="Int. J. Syst. Evol. Microbiol.">
        <title>Complete genome sequence of Corynebacterium casei LMG S-19264T (=DSM 44701T), isolated from a smear-ripened cheese.</title>
        <authorList>
            <consortium name="US DOE Joint Genome Institute (JGI-PGF)"/>
            <person name="Walter F."/>
            <person name="Albersmeier A."/>
            <person name="Kalinowski J."/>
            <person name="Ruckert C."/>
        </authorList>
    </citation>
    <scope>NUCLEOTIDE SEQUENCE</scope>
    <source>
        <strain evidence="5">CGMCC 1.14988</strain>
    </source>
</reference>
<name>A0A8J3A9F3_9ACTN</name>
<feature type="domain" description="Glycosyl transferase family 1" evidence="3">
    <location>
        <begin position="190"/>
        <end position="350"/>
    </location>
</feature>
<dbReference type="AlphaFoldDB" id="A0A8J3A9F3"/>
<dbReference type="Proteomes" id="UP000650511">
    <property type="component" value="Unassembled WGS sequence"/>
</dbReference>
<evidence type="ECO:0000259" key="3">
    <source>
        <dbReference type="Pfam" id="PF00534"/>
    </source>
</evidence>
<dbReference type="InterPro" id="IPR028098">
    <property type="entry name" value="Glyco_trans_4-like_N"/>
</dbReference>
<dbReference type="EMBL" id="BMHA01000004">
    <property type="protein sequence ID" value="GGI05448.1"/>
    <property type="molecule type" value="Genomic_DNA"/>
</dbReference>
<dbReference type="CDD" id="cd03811">
    <property type="entry name" value="GT4_GT28_WabH-like"/>
    <property type="match status" value="1"/>
</dbReference>
<protein>
    <submittedName>
        <fullName evidence="5">Glycosyl transferase</fullName>
    </submittedName>
</protein>
<proteinExistence type="predicted"/>
<evidence type="ECO:0000313" key="6">
    <source>
        <dbReference type="Proteomes" id="UP000650511"/>
    </source>
</evidence>
<feature type="domain" description="Glycosyltransferase subfamily 4-like N-terminal" evidence="4">
    <location>
        <begin position="18"/>
        <end position="166"/>
    </location>
</feature>
<dbReference type="Gene3D" id="3.40.50.2000">
    <property type="entry name" value="Glycogen Phosphorylase B"/>
    <property type="match status" value="2"/>
</dbReference>
<dbReference type="PANTHER" id="PTHR12526">
    <property type="entry name" value="GLYCOSYLTRANSFERASE"/>
    <property type="match status" value="1"/>
</dbReference>
<dbReference type="PANTHER" id="PTHR12526:SF630">
    <property type="entry name" value="GLYCOSYLTRANSFERASE"/>
    <property type="match status" value="1"/>
</dbReference>
<accession>A0A8J3A9F3</accession>
<sequence>MRVLVFVHAFNGRAIADVATVLAEQTARLGHEVLLVAGSAPTGRPAVAGTRTLDLSISSSRTWPAIPRLRAVIRRFRPDVVYAHGNGPSRAAVLATRWLRHRPFVVTVEHNHYSSYAWTHRRVRDLVNARLLPLADAVVGVAPEIAEDLTGTFPGVRDKVAVVPPPLTRWDRLAVLAAEDPDHPWFADDADVPVVVSVANVHPRKDPETLLRAVARVNERTGRTVRLAVVGRPSDAGLQARLEAFARSAGIADRIALLGFVSNPLPLVARADVFALTSRNEGLPLSLLEALALGTPVVSTDCPSGPRWLLEDGRYGELVPVGDVEAVADGILRVLDDPVRREQLRREGPQRVAPFVPERVAAALLALLDPSVQSGSPGRGSG</sequence>
<dbReference type="SUPFAM" id="SSF53756">
    <property type="entry name" value="UDP-Glycosyltransferase/glycogen phosphorylase"/>
    <property type="match status" value="1"/>
</dbReference>
<dbReference type="Pfam" id="PF00534">
    <property type="entry name" value="Glycos_transf_1"/>
    <property type="match status" value="1"/>
</dbReference>
<dbReference type="RefSeq" id="WP_130649347.1">
    <property type="nucleotide sequence ID" value="NZ_BMHA01000004.1"/>
</dbReference>
<evidence type="ECO:0000256" key="1">
    <source>
        <dbReference type="ARBA" id="ARBA00022676"/>
    </source>
</evidence>
<evidence type="ECO:0000313" key="5">
    <source>
        <dbReference type="EMBL" id="GGI05448.1"/>
    </source>
</evidence>
<gene>
    <name evidence="5" type="ORF">GCM10011354_14150</name>
</gene>
<dbReference type="GO" id="GO:0016757">
    <property type="term" value="F:glycosyltransferase activity"/>
    <property type="evidence" value="ECO:0007669"/>
    <property type="project" value="UniProtKB-KW"/>
</dbReference>
<evidence type="ECO:0000256" key="2">
    <source>
        <dbReference type="ARBA" id="ARBA00022679"/>
    </source>
</evidence>
<reference evidence="5" key="2">
    <citation type="submission" date="2020-09" db="EMBL/GenBank/DDBJ databases">
        <authorList>
            <person name="Sun Q."/>
            <person name="Zhou Y."/>
        </authorList>
    </citation>
    <scope>NUCLEOTIDE SEQUENCE</scope>
    <source>
        <strain evidence="5">CGMCC 1.14988</strain>
    </source>
</reference>
<keyword evidence="2 5" id="KW-0808">Transferase</keyword>
<keyword evidence="6" id="KW-1185">Reference proteome</keyword>
<dbReference type="InterPro" id="IPR001296">
    <property type="entry name" value="Glyco_trans_1"/>
</dbReference>
<evidence type="ECO:0000259" key="4">
    <source>
        <dbReference type="Pfam" id="PF13439"/>
    </source>
</evidence>